<feature type="transmembrane region" description="Helical" evidence="6">
    <location>
        <begin position="288"/>
        <end position="310"/>
    </location>
</feature>
<dbReference type="Pfam" id="PF07690">
    <property type="entry name" value="MFS_1"/>
    <property type="match status" value="1"/>
</dbReference>
<evidence type="ECO:0000256" key="1">
    <source>
        <dbReference type="ARBA" id="ARBA00004141"/>
    </source>
</evidence>
<dbReference type="AlphaFoldDB" id="A0AAP0MLP1"/>
<protein>
    <recommendedName>
        <fullName evidence="7">Major facilitator superfamily (MFS) profile domain-containing protein</fullName>
    </recommendedName>
</protein>
<feature type="transmembrane region" description="Helical" evidence="6">
    <location>
        <begin position="25"/>
        <end position="52"/>
    </location>
</feature>
<dbReference type="InterPro" id="IPR020846">
    <property type="entry name" value="MFS_dom"/>
</dbReference>
<comment type="caution">
    <text evidence="8">The sequence shown here is derived from an EMBL/GenBank/DDBJ whole genome shotgun (WGS) entry which is preliminary data.</text>
</comment>
<reference evidence="8 9" key="1">
    <citation type="submission" date="2024-05" db="EMBL/GenBank/DDBJ databases">
        <title>Haplotype-resolved chromosome-level genome assembly of Huyou (Citrus changshanensis).</title>
        <authorList>
            <person name="Miao C."/>
            <person name="Chen W."/>
            <person name="Wu Y."/>
            <person name="Wang L."/>
            <person name="Zhao S."/>
            <person name="Grierson D."/>
            <person name="Xu C."/>
            <person name="Chen K."/>
        </authorList>
    </citation>
    <scope>NUCLEOTIDE SEQUENCE [LARGE SCALE GENOMIC DNA]</scope>
    <source>
        <strain evidence="8">01-14</strain>
        <tissue evidence="8">Leaf</tissue>
    </source>
</reference>
<evidence type="ECO:0000313" key="9">
    <source>
        <dbReference type="Proteomes" id="UP001428341"/>
    </source>
</evidence>
<feature type="transmembrane region" description="Helical" evidence="6">
    <location>
        <begin position="842"/>
        <end position="862"/>
    </location>
</feature>
<keyword evidence="5 6" id="KW-0472">Membrane</keyword>
<feature type="transmembrane region" description="Helical" evidence="6">
    <location>
        <begin position="243"/>
        <end position="262"/>
    </location>
</feature>
<feature type="transmembrane region" description="Helical" evidence="6">
    <location>
        <begin position="475"/>
        <end position="502"/>
    </location>
</feature>
<feature type="transmembrane region" description="Helical" evidence="6">
    <location>
        <begin position="140"/>
        <end position="161"/>
    </location>
</feature>
<feature type="transmembrane region" description="Helical" evidence="6">
    <location>
        <begin position="813"/>
        <end position="836"/>
    </location>
</feature>
<dbReference type="InterPro" id="IPR011701">
    <property type="entry name" value="MFS"/>
</dbReference>
<feature type="transmembrane region" description="Helical" evidence="6">
    <location>
        <begin position="341"/>
        <end position="365"/>
    </location>
</feature>
<feature type="transmembrane region" description="Helical" evidence="6">
    <location>
        <begin position="544"/>
        <end position="566"/>
    </location>
</feature>
<keyword evidence="9" id="KW-1185">Reference proteome</keyword>
<feature type="transmembrane region" description="Helical" evidence="6">
    <location>
        <begin position="64"/>
        <end position="82"/>
    </location>
</feature>
<feature type="transmembrane region" description="Helical" evidence="6">
    <location>
        <begin position="508"/>
        <end position="532"/>
    </location>
</feature>
<name>A0AAP0MLP1_9ROSI</name>
<dbReference type="SUPFAM" id="SSF103473">
    <property type="entry name" value="MFS general substrate transporter"/>
    <property type="match status" value="2"/>
</dbReference>
<sequence length="888" mass="95828">MDNEVVPVYTLDEALNHVGFGKFQILVLIYAGLGLVAEAMEIMILSFIGPAIKSEWNLSPAQETLLTSVVFAGLLVGSYSWGFISDNYGRRKGLLGIAMLASVAGLLSAFSLNYLSLVTLRGLVGIGLGSGPMVMPRLNWRWLLALSSVPSFAVLLLYGLAPETPKYLCTAGKMADAAHVLEKMAQRNGTNLPSGMLLSDETATPDEEVIIPEHTPLLSSTVNKSGSSSFLMLLSTELIRTTLLLWFLFFGNSFIYYGVILLTSELNSEEARCGSTLLLLEHAQDASLYVNVFITSLAELPGLLLSAVIVDRVGRKISMAIMSILTFIFLLPLLTHQPVTLTTVLFFGARMFANGTFAVACVYAPEVYPTSLRATGAGIASAVGRIGGMVCPLVSVGLVTGCHQTAAIFLLEMDDHRLVYTLDEALTFMGFGKFQGLALAYSGLGWFSEAMEVMILSFVGPAVKSEWGLSSSEESLITTVVFAGMMSILGGALVTFVAGLLSAFSPNYISLLILRGLAGAGLGSGHVFFSWFMEFVPPSNRGKWMVVFSTFWTFGSVSEAALAWIVMPILTWRWLLALSAIPAFVLLIFIVFMPESPRYLCTKGRITDAHNILDKIAQFNQTSLPSGNLTSDGTNDLDEEFSTSEETPLLSSARKRTTVRKSGFSSFLMLFSPRFFKTTILLWVLYFGNSFVYYGIVLLASELSGSQSKCSSSILLSENVQDASVYINVFITSFAELPGLLTAALLVDRVGRKLSMTIMFIFVCIFLLPLVTLQSNILLTALLSGARMFSMGTFIIANIFAPEIYPTSMRSTGAGVAYAVGRIGGMVCPLVAVGLVTSCHQTAAIILLEALIVLSVVVILLIPFETKGKELVNTIDGVSNSKQVLVVA</sequence>
<dbReference type="PANTHER" id="PTHR23511:SF5">
    <property type="entry name" value="MAJOR FACILITATOR-TYPE TRANSPORTER HXNZ-RELATED"/>
    <property type="match status" value="1"/>
</dbReference>
<feature type="domain" description="Major facilitator superfamily (MFS) profile" evidence="7">
    <location>
        <begin position="390"/>
        <end position="867"/>
    </location>
</feature>
<evidence type="ECO:0000256" key="6">
    <source>
        <dbReference type="SAM" id="Phobius"/>
    </source>
</evidence>
<evidence type="ECO:0000256" key="4">
    <source>
        <dbReference type="ARBA" id="ARBA00022989"/>
    </source>
</evidence>
<proteinExistence type="predicted"/>
<feature type="transmembrane region" description="Helical" evidence="6">
    <location>
        <begin position="777"/>
        <end position="801"/>
    </location>
</feature>
<dbReference type="EMBL" id="JBCGBO010000004">
    <property type="protein sequence ID" value="KAK9210272.1"/>
    <property type="molecule type" value="Genomic_DNA"/>
</dbReference>
<evidence type="ECO:0000256" key="5">
    <source>
        <dbReference type="ARBA" id="ARBA00023136"/>
    </source>
</evidence>
<feature type="transmembrane region" description="Helical" evidence="6">
    <location>
        <begin position="317"/>
        <end position="335"/>
    </location>
</feature>
<dbReference type="Gene3D" id="1.20.1250.20">
    <property type="entry name" value="MFS general substrate transporter like domains"/>
    <property type="match status" value="3"/>
</dbReference>
<keyword evidence="4 6" id="KW-1133">Transmembrane helix</keyword>
<dbReference type="InterPro" id="IPR005828">
    <property type="entry name" value="MFS_sugar_transport-like"/>
</dbReference>
<keyword evidence="2" id="KW-0813">Transport</keyword>
<dbReference type="PANTHER" id="PTHR23511">
    <property type="entry name" value="SYNAPTIC VESICLE GLYCOPROTEIN 2"/>
    <property type="match status" value="1"/>
</dbReference>
<dbReference type="PROSITE" id="PS50850">
    <property type="entry name" value="MFS"/>
    <property type="match status" value="1"/>
</dbReference>
<dbReference type="Proteomes" id="UP001428341">
    <property type="component" value="Unassembled WGS sequence"/>
</dbReference>
<feature type="transmembrane region" description="Helical" evidence="6">
    <location>
        <begin position="94"/>
        <end position="120"/>
    </location>
</feature>
<comment type="subcellular location">
    <subcellularLocation>
        <location evidence="1">Membrane</location>
        <topology evidence="1">Multi-pass membrane protein</topology>
    </subcellularLocation>
</comment>
<organism evidence="8 9">
    <name type="scientific">Citrus x changshan-huyou</name>
    <dbReference type="NCBI Taxonomy" id="2935761"/>
    <lineage>
        <taxon>Eukaryota</taxon>
        <taxon>Viridiplantae</taxon>
        <taxon>Streptophyta</taxon>
        <taxon>Embryophyta</taxon>
        <taxon>Tracheophyta</taxon>
        <taxon>Spermatophyta</taxon>
        <taxon>Magnoliopsida</taxon>
        <taxon>eudicotyledons</taxon>
        <taxon>Gunneridae</taxon>
        <taxon>Pentapetalae</taxon>
        <taxon>rosids</taxon>
        <taxon>malvids</taxon>
        <taxon>Sapindales</taxon>
        <taxon>Rutaceae</taxon>
        <taxon>Aurantioideae</taxon>
        <taxon>Citrus</taxon>
    </lineage>
</organism>
<feature type="transmembrane region" description="Helical" evidence="6">
    <location>
        <begin position="386"/>
        <end position="411"/>
    </location>
</feature>
<evidence type="ECO:0000313" key="8">
    <source>
        <dbReference type="EMBL" id="KAK9210272.1"/>
    </source>
</evidence>
<dbReference type="InterPro" id="IPR036259">
    <property type="entry name" value="MFS_trans_sf"/>
</dbReference>
<dbReference type="Pfam" id="PF00083">
    <property type="entry name" value="Sugar_tr"/>
    <property type="match status" value="2"/>
</dbReference>
<feature type="transmembrane region" description="Helical" evidence="6">
    <location>
        <begin position="572"/>
        <end position="593"/>
    </location>
</feature>
<evidence type="ECO:0000256" key="3">
    <source>
        <dbReference type="ARBA" id="ARBA00022692"/>
    </source>
</evidence>
<feature type="transmembrane region" description="Helical" evidence="6">
    <location>
        <begin position="725"/>
        <end position="747"/>
    </location>
</feature>
<dbReference type="GO" id="GO:0022857">
    <property type="term" value="F:transmembrane transporter activity"/>
    <property type="evidence" value="ECO:0007669"/>
    <property type="project" value="InterPro"/>
</dbReference>
<feature type="transmembrane region" description="Helical" evidence="6">
    <location>
        <begin position="754"/>
        <end position="771"/>
    </location>
</feature>
<keyword evidence="3 6" id="KW-0812">Transmembrane</keyword>
<evidence type="ECO:0000256" key="2">
    <source>
        <dbReference type="ARBA" id="ARBA00022448"/>
    </source>
</evidence>
<dbReference type="GO" id="GO:0016020">
    <property type="term" value="C:membrane"/>
    <property type="evidence" value="ECO:0007669"/>
    <property type="project" value="UniProtKB-SubCell"/>
</dbReference>
<gene>
    <name evidence="8" type="ORF">WN944_002642</name>
</gene>
<feature type="transmembrane region" description="Helical" evidence="6">
    <location>
        <begin position="675"/>
        <end position="696"/>
    </location>
</feature>
<evidence type="ECO:0000259" key="7">
    <source>
        <dbReference type="PROSITE" id="PS50850"/>
    </source>
</evidence>
<accession>A0AAP0MLP1</accession>